<dbReference type="Proteomes" id="UP000439903">
    <property type="component" value="Unassembled WGS sequence"/>
</dbReference>
<proteinExistence type="predicted"/>
<name>A0A8H4ACD9_GIGMA</name>
<evidence type="ECO:0000313" key="2">
    <source>
        <dbReference type="EMBL" id="KAF0478511.1"/>
    </source>
</evidence>
<evidence type="ECO:0000313" key="3">
    <source>
        <dbReference type="Proteomes" id="UP000439903"/>
    </source>
</evidence>
<gene>
    <name evidence="2" type="ORF">F8M41_024047</name>
</gene>
<dbReference type="EMBL" id="WTPW01000802">
    <property type="protein sequence ID" value="KAF0478511.1"/>
    <property type="molecule type" value="Genomic_DNA"/>
</dbReference>
<organism evidence="2 3">
    <name type="scientific">Gigaspora margarita</name>
    <dbReference type="NCBI Taxonomy" id="4874"/>
    <lineage>
        <taxon>Eukaryota</taxon>
        <taxon>Fungi</taxon>
        <taxon>Fungi incertae sedis</taxon>
        <taxon>Mucoromycota</taxon>
        <taxon>Glomeromycotina</taxon>
        <taxon>Glomeromycetes</taxon>
        <taxon>Diversisporales</taxon>
        <taxon>Gigasporaceae</taxon>
        <taxon>Gigaspora</taxon>
    </lineage>
</organism>
<feature type="compositionally biased region" description="Polar residues" evidence="1">
    <location>
        <begin position="1"/>
        <end position="13"/>
    </location>
</feature>
<keyword evidence="3" id="KW-1185">Reference proteome</keyword>
<protein>
    <submittedName>
        <fullName evidence="2">Uncharacterized protein</fullName>
    </submittedName>
</protein>
<feature type="region of interest" description="Disordered" evidence="1">
    <location>
        <begin position="1"/>
        <end position="35"/>
    </location>
</feature>
<reference evidence="2 3" key="1">
    <citation type="journal article" date="2019" name="Environ. Microbiol.">
        <title>At the nexus of three kingdoms: the genome of the mycorrhizal fungus Gigaspora margarita provides insights into plant, endobacterial and fungal interactions.</title>
        <authorList>
            <person name="Venice F."/>
            <person name="Ghignone S."/>
            <person name="Salvioli di Fossalunga A."/>
            <person name="Amselem J."/>
            <person name="Novero M."/>
            <person name="Xianan X."/>
            <person name="Sedzielewska Toro K."/>
            <person name="Morin E."/>
            <person name="Lipzen A."/>
            <person name="Grigoriev I.V."/>
            <person name="Henrissat B."/>
            <person name="Martin F.M."/>
            <person name="Bonfante P."/>
        </authorList>
    </citation>
    <scope>NUCLEOTIDE SEQUENCE [LARGE SCALE GENOMIC DNA]</scope>
    <source>
        <strain evidence="2 3">BEG34</strain>
    </source>
</reference>
<dbReference type="AlphaFoldDB" id="A0A8H4ACD9"/>
<accession>A0A8H4ACD9</accession>
<sequence length="138" mass="15480">MQGNIPNIQPSSSKRTKTSHQTHLSIDNMKVGPENGDSSLLLSDLTMISHTQNIKTTMENTPEILTPRSENIHTPIYSTTTIGNTLKILHPIKELVQTTNIFPPSNRPKLKLHRDSEQIDEQLKDQMAIKSNTIIKST</sequence>
<evidence type="ECO:0000256" key="1">
    <source>
        <dbReference type="SAM" id="MobiDB-lite"/>
    </source>
</evidence>
<comment type="caution">
    <text evidence="2">The sequence shown here is derived from an EMBL/GenBank/DDBJ whole genome shotgun (WGS) entry which is preliminary data.</text>
</comment>